<dbReference type="InterPro" id="IPR050300">
    <property type="entry name" value="GDXG_lipolytic_enzyme"/>
</dbReference>
<evidence type="ECO:0000313" key="5">
    <source>
        <dbReference type="Proteomes" id="UP000324233"/>
    </source>
</evidence>
<feature type="domain" description="BD-FAE-like" evidence="3">
    <location>
        <begin position="72"/>
        <end position="185"/>
    </location>
</feature>
<keyword evidence="5" id="KW-1185">Reference proteome</keyword>
<dbReference type="Pfam" id="PF20434">
    <property type="entry name" value="BD-FAE"/>
    <property type="match status" value="1"/>
</dbReference>
<gene>
    <name evidence="4" type="primary">axeA1_4</name>
    <name evidence="4" type="ORF">OJF2_41140</name>
</gene>
<dbReference type="OrthoDB" id="9794725at2"/>
<dbReference type="PANTHER" id="PTHR48081">
    <property type="entry name" value="AB HYDROLASE SUPERFAMILY PROTEIN C4A8.06C"/>
    <property type="match status" value="1"/>
</dbReference>
<dbReference type="Gene3D" id="2.60.120.200">
    <property type="match status" value="1"/>
</dbReference>
<evidence type="ECO:0000256" key="2">
    <source>
        <dbReference type="SAM" id="SignalP"/>
    </source>
</evidence>
<evidence type="ECO:0000313" key="4">
    <source>
        <dbReference type="EMBL" id="QEH35561.1"/>
    </source>
</evidence>
<sequence length="603" mass="65712" precursor="true">MRRSWILAWAALTFSVDIAAGADDRPLVLDVWPGKVPGDHGRIGPERTRTGADAPTPDAIWITDVTRPTISVFRPDAAKDTRVAMVVCPGGGYWNLEWDKEGTEVAERLRSAGITGIVLKYRVPRRPGEPEALPAPGPLLDAQRAMSLVRSRAGEWGIDPGRIGIGGFSAGGHLAIATATSFDRRGYEPIDDVDRASCRPDFAVAAYPGYLLAKRGGDELAPYIRIPKGTCPIFLVHATDDNEPGAQPDHSLVFYRALRRSGVPVELHVYAEGGHGFGVRPTGLPVSRWTDRLLDWLSQRGILRSGTAGTPGDRPEALLEGERGIAARHPGDRGIESDPDVLFRDDFEAGELGASWDMAYHRPNLRITAEPADVRHGARALEITVPRQPGELSNELVKRLGAGHDVVFLRYYAKFDPGFDPVGSSHNGAILSAISPGLPYATPGVRADGRNKFLASLEDWRGEAGTRSPGPLNVYCYHPAQRDVWGDHFFPTGIVLPNTSLPGDFGPSFVARPDVTPQLGRWYCHELMVKANAPGRRDGRIAAWLDGKLIMDFPGLRLRDAGSLKINHATIGLHIKSSPDRANRRWYDDVVIATSYIGPRVEP</sequence>
<organism evidence="4 5">
    <name type="scientific">Aquisphaera giovannonii</name>
    <dbReference type="NCBI Taxonomy" id="406548"/>
    <lineage>
        <taxon>Bacteria</taxon>
        <taxon>Pseudomonadati</taxon>
        <taxon>Planctomycetota</taxon>
        <taxon>Planctomycetia</taxon>
        <taxon>Isosphaerales</taxon>
        <taxon>Isosphaeraceae</taxon>
        <taxon>Aquisphaera</taxon>
    </lineage>
</organism>
<dbReference type="EMBL" id="CP042997">
    <property type="protein sequence ID" value="QEH35561.1"/>
    <property type="molecule type" value="Genomic_DNA"/>
</dbReference>
<keyword evidence="1 4" id="KW-0378">Hydrolase</keyword>
<evidence type="ECO:0000259" key="3">
    <source>
        <dbReference type="Pfam" id="PF20434"/>
    </source>
</evidence>
<proteinExistence type="predicted"/>
<name>A0A5B9W6G5_9BACT</name>
<dbReference type="InterPro" id="IPR029058">
    <property type="entry name" value="AB_hydrolase_fold"/>
</dbReference>
<reference evidence="4 5" key="1">
    <citation type="submission" date="2019-08" db="EMBL/GenBank/DDBJ databases">
        <title>Deep-cultivation of Planctomycetes and their phenomic and genomic characterization uncovers novel biology.</title>
        <authorList>
            <person name="Wiegand S."/>
            <person name="Jogler M."/>
            <person name="Boedeker C."/>
            <person name="Pinto D."/>
            <person name="Vollmers J."/>
            <person name="Rivas-Marin E."/>
            <person name="Kohn T."/>
            <person name="Peeters S.H."/>
            <person name="Heuer A."/>
            <person name="Rast P."/>
            <person name="Oberbeckmann S."/>
            <person name="Bunk B."/>
            <person name="Jeske O."/>
            <person name="Meyerdierks A."/>
            <person name="Storesund J.E."/>
            <person name="Kallscheuer N."/>
            <person name="Luecker S."/>
            <person name="Lage O.M."/>
            <person name="Pohl T."/>
            <person name="Merkel B.J."/>
            <person name="Hornburger P."/>
            <person name="Mueller R.-W."/>
            <person name="Bruemmer F."/>
            <person name="Labrenz M."/>
            <person name="Spormann A.M."/>
            <person name="Op den Camp H."/>
            <person name="Overmann J."/>
            <person name="Amann R."/>
            <person name="Jetten M.S.M."/>
            <person name="Mascher T."/>
            <person name="Medema M.H."/>
            <person name="Devos D.P."/>
            <person name="Kaster A.-K."/>
            <person name="Ovreas L."/>
            <person name="Rohde M."/>
            <person name="Galperin M.Y."/>
            <person name="Jogler C."/>
        </authorList>
    </citation>
    <scope>NUCLEOTIDE SEQUENCE [LARGE SCALE GENOMIC DNA]</scope>
    <source>
        <strain evidence="4 5">OJF2</strain>
    </source>
</reference>
<dbReference type="Gene3D" id="3.40.50.1820">
    <property type="entry name" value="alpha/beta hydrolase"/>
    <property type="match status" value="1"/>
</dbReference>
<dbReference type="EC" id="3.1.1.72" evidence="4"/>
<dbReference type="InterPro" id="IPR049492">
    <property type="entry name" value="BD-FAE-like_dom"/>
</dbReference>
<dbReference type="GO" id="GO:0046555">
    <property type="term" value="F:acetylxylan esterase activity"/>
    <property type="evidence" value="ECO:0007669"/>
    <property type="project" value="UniProtKB-EC"/>
</dbReference>
<evidence type="ECO:0000256" key="1">
    <source>
        <dbReference type="ARBA" id="ARBA00022801"/>
    </source>
</evidence>
<feature type="signal peptide" evidence="2">
    <location>
        <begin position="1"/>
        <end position="19"/>
    </location>
</feature>
<dbReference type="KEGG" id="agv:OJF2_41140"/>
<dbReference type="Proteomes" id="UP000324233">
    <property type="component" value="Chromosome"/>
</dbReference>
<keyword evidence="2" id="KW-0732">Signal</keyword>
<protein>
    <submittedName>
        <fullName evidence="4">Acetylxylan esterase</fullName>
        <ecNumber evidence="4">3.1.1.72</ecNumber>
    </submittedName>
</protein>
<dbReference type="PANTHER" id="PTHR48081:SF6">
    <property type="entry name" value="PEPTIDASE S9 PROLYL OLIGOPEPTIDASE CATALYTIC DOMAIN-CONTAINING PROTEIN"/>
    <property type="match status" value="1"/>
</dbReference>
<accession>A0A5B9W6G5</accession>
<dbReference type="SUPFAM" id="SSF53474">
    <property type="entry name" value="alpha/beta-Hydrolases"/>
    <property type="match status" value="1"/>
</dbReference>
<feature type="chain" id="PRO_5022989415" evidence="2">
    <location>
        <begin position="20"/>
        <end position="603"/>
    </location>
</feature>
<dbReference type="AlphaFoldDB" id="A0A5B9W6G5"/>
<dbReference type="RefSeq" id="WP_148595350.1">
    <property type="nucleotide sequence ID" value="NZ_CP042997.1"/>
</dbReference>